<evidence type="ECO:0000256" key="1">
    <source>
        <dbReference type="SAM" id="SignalP"/>
    </source>
</evidence>
<dbReference type="OrthoDB" id="4828457at2759"/>
<dbReference type="eggNOG" id="ENOG502T5K4">
    <property type="taxonomic scope" value="Eukaryota"/>
</dbReference>
<dbReference type="HOGENOM" id="CLU_1731338_0_0_1"/>
<protein>
    <submittedName>
        <fullName evidence="2">Uncharacterized protein</fullName>
    </submittedName>
</protein>
<sequence length="151" mass="16109">MKYFALLIGFLTLLTPSLSLATRYLPRSPVPEPAPGILDNINDFFGDLVDDISDAGKKVWSKLDDGQKKILDGNKSLTADGCKIVPCGVELGVTSATCLVAVLGRKGAGKTADHLGCLASVVETEQDLKSKEVCSHCWSAITGLMDKDRKV</sequence>
<accession>T0KBY1</accession>
<name>T0KBY1_COLGC</name>
<evidence type="ECO:0000313" key="2">
    <source>
        <dbReference type="EMBL" id="EQB52902.1"/>
    </source>
</evidence>
<feature type="signal peptide" evidence="1">
    <location>
        <begin position="1"/>
        <end position="21"/>
    </location>
</feature>
<reference evidence="3" key="1">
    <citation type="journal article" date="2013" name="Mol. Plant Microbe Interact.">
        <title>Global aspects of pacC regulation of pathogenicity genes in Colletotrichum gloeosporioides as revealed by transcriptome analysis.</title>
        <authorList>
            <person name="Alkan N."/>
            <person name="Meng X."/>
            <person name="Friedlander G."/>
            <person name="Reuveni E."/>
            <person name="Sukno S."/>
            <person name="Sherman A."/>
            <person name="Thon M."/>
            <person name="Fluhr R."/>
            <person name="Prusky D."/>
        </authorList>
    </citation>
    <scope>NUCLEOTIDE SEQUENCE [LARGE SCALE GENOMIC DNA]</scope>
    <source>
        <strain evidence="3">Cg-14</strain>
    </source>
</reference>
<gene>
    <name evidence="2" type="ORF">CGLO_07446</name>
</gene>
<proteinExistence type="predicted"/>
<evidence type="ECO:0000313" key="3">
    <source>
        <dbReference type="Proteomes" id="UP000015530"/>
    </source>
</evidence>
<dbReference type="EMBL" id="AMYD01001494">
    <property type="protein sequence ID" value="EQB52902.1"/>
    <property type="molecule type" value="Genomic_DNA"/>
</dbReference>
<dbReference type="AlphaFoldDB" id="T0KBY1"/>
<dbReference type="Proteomes" id="UP000015530">
    <property type="component" value="Unassembled WGS sequence"/>
</dbReference>
<comment type="caution">
    <text evidence="2">The sequence shown here is derived from an EMBL/GenBank/DDBJ whole genome shotgun (WGS) entry which is preliminary data.</text>
</comment>
<keyword evidence="1" id="KW-0732">Signal</keyword>
<feature type="chain" id="PRO_5004578873" evidence="1">
    <location>
        <begin position="22"/>
        <end position="151"/>
    </location>
</feature>
<organism evidence="2 3">
    <name type="scientific">Colletotrichum gloeosporioides (strain Cg-14)</name>
    <name type="common">Anthracnose fungus</name>
    <name type="synonym">Glomerella cingulata</name>
    <dbReference type="NCBI Taxonomy" id="1237896"/>
    <lineage>
        <taxon>Eukaryota</taxon>
        <taxon>Fungi</taxon>
        <taxon>Dikarya</taxon>
        <taxon>Ascomycota</taxon>
        <taxon>Pezizomycotina</taxon>
        <taxon>Sordariomycetes</taxon>
        <taxon>Hypocreomycetidae</taxon>
        <taxon>Glomerellales</taxon>
        <taxon>Glomerellaceae</taxon>
        <taxon>Colletotrichum</taxon>
        <taxon>Colletotrichum gloeosporioides species complex</taxon>
    </lineage>
</organism>
<dbReference type="Gene3D" id="1.10.1740.120">
    <property type="match status" value="1"/>
</dbReference>